<dbReference type="RefSeq" id="XP_060281175.1">
    <property type="nucleotide sequence ID" value="XM_060430120.1"/>
</dbReference>
<name>A0AAJ0BXM3_9PEZI</name>
<organism evidence="1 2">
    <name type="scientific">Phialemonium atrogriseum</name>
    <dbReference type="NCBI Taxonomy" id="1093897"/>
    <lineage>
        <taxon>Eukaryota</taxon>
        <taxon>Fungi</taxon>
        <taxon>Dikarya</taxon>
        <taxon>Ascomycota</taxon>
        <taxon>Pezizomycotina</taxon>
        <taxon>Sordariomycetes</taxon>
        <taxon>Sordariomycetidae</taxon>
        <taxon>Cephalothecales</taxon>
        <taxon>Cephalothecaceae</taxon>
        <taxon>Phialemonium</taxon>
    </lineage>
</organism>
<evidence type="ECO:0000313" key="2">
    <source>
        <dbReference type="Proteomes" id="UP001244011"/>
    </source>
</evidence>
<dbReference type="Proteomes" id="UP001244011">
    <property type="component" value="Unassembled WGS sequence"/>
</dbReference>
<proteinExistence type="predicted"/>
<dbReference type="GeneID" id="85313307"/>
<gene>
    <name evidence="1" type="ORF">QBC33DRAFT_561242</name>
</gene>
<accession>A0AAJ0BXM3</accession>
<dbReference type="AlphaFoldDB" id="A0AAJ0BXM3"/>
<reference evidence="1" key="1">
    <citation type="submission" date="2023-06" db="EMBL/GenBank/DDBJ databases">
        <title>Genome-scale phylogeny and comparative genomics of the fungal order Sordariales.</title>
        <authorList>
            <consortium name="Lawrence Berkeley National Laboratory"/>
            <person name="Hensen N."/>
            <person name="Bonometti L."/>
            <person name="Westerberg I."/>
            <person name="Brannstrom I.O."/>
            <person name="Guillou S."/>
            <person name="Cros-Aarteil S."/>
            <person name="Calhoun S."/>
            <person name="Haridas S."/>
            <person name="Kuo A."/>
            <person name="Mondo S."/>
            <person name="Pangilinan J."/>
            <person name="Riley R."/>
            <person name="Labutti K."/>
            <person name="Andreopoulos B."/>
            <person name="Lipzen A."/>
            <person name="Chen C."/>
            <person name="Yanf M."/>
            <person name="Daum C."/>
            <person name="Ng V."/>
            <person name="Clum A."/>
            <person name="Steindorff A."/>
            <person name="Ohm R."/>
            <person name="Martin F."/>
            <person name="Silar P."/>
            <person name="Natvig D."/>
            <person name="Lalanne C."/>
            <person name="Gautier V."/>
            <person name="Ament-Velasquez S.L."/>
            <person name="Kruys A."/>
            <person name="Hutchinson M.I."/>
            <person name="Powell A.J."/>
            <person name="Barry K."/>
            <person name="Miller A.N."/>
            <person name="Grigoriev I.V."/>
            <person name="Debuchy R."/>
            <person name="Gladieux P."/>
            <person name="Thoren M.H."/>
            <person name="Johannesson H."/>
        </authorList>
    </citation>
    <scope>NUCLEOTIDE SEQUENCE</scope>
    <source>
        <strain evidence="1">8032-3</strain>
    </source>
</reference>
<sequence length="126" mass="14376">MSSKTRVRNLLVYTDEVGKSYIQLSPDSTRFKVVEAIIDMALSILETPKGRQSLVDVATRFVVARNSAKNPVPHLYKRPMNEMPKCIDEFLDKTRKNFPYTFLTITDGEAIAVKEDWGTDMAQYDP</sequence>
<comment type="caution">
    <text evidence="1">The sequence shown here is derived from an EMBL/GenBank/DDBJ whole genome shotgun (WGS) entry which is preliminary data.</text>
</comment>
<keyword evidence="2" id="KW-1185">Reference proteome</keyword>
<dbReference type="EMBL" id="MU839017">
    <property type="protein sequence ID" value="KAK1764962.1"/>
    <property type="molecule type" value="Genomic_DNA"/>
</dbReference>
<evidence type="ECO:0000313" key="1">
    <source>
        <dbReference type="EMBL" id="KAK1764962.1"/>
    </source>
</evidence>
<protein>
    <submittedName>
        <fullName evidence="1">Uncharacterized protein</fullName>
    </submittedName>
</protein>